<evidence type="ECO:0000259" key="1">
    <source>
        <dbReference type="Pfam" id="PF00501"/>
    </source>
</evidence>
<dbReference type="EMBL" id="CABVHQ010000046">
    <property type="protein sequence ID" value="VVO19445.1"/>
    <property type="molecule type" value="Genomic_DNA"/>
</dbReference>
<sequence length="561" mass="61642">MLTTKIIAPAQGAYAYPLLIKSLLLSGARYAPEQEIVYADKLRYSYRTLNERIKQLAKALTNAGVKAGDTVALLDWDSHRYLECFFAVPMIGAVLHTVNIRLSPEQVLYTMNHAEDDLVLVHDDFLPLIEQIHGELTTVKGYIQLSDVGPTPTELPVVGEYECLLAQADGHFDFPDFDENSVATIFYTTGTTGNPKGVYFTHRQLVLHTLNAVGTLGVYQGLPLLRSDDVYMPITPMFHVHAWGVPYVATLMGIKQVYPGRYEPNSLVRLYREEKVSFSHCVPTILQMILGCDEAAQTDFNGWKMLLGGSALTQGIAAQATARGLHVHSGYGMSETCPLLCLTHLREAQLAQPAQAQLAARIKTGIAVPMVDLRIIDASGNDAPHDGEALGEIVVRAPWLTQGYLKEPEQGAQLWENGWMHTGDIASIDALGVVEIKDRIKDVIKTGGEWISSLELESLISEHPAVSSVAVVGIPDPQWGERPVALVVCAPGAGITPEILEAHLHQYVESGRINKWAIPKQIRIVADIPGTSVGKINKRLIREHELSQQAEMDDPVRSNME</sequence>
<evidence type="ECO:0000313" key="4">
    <source>
        <dbReference type="Proteomes" id="UP000337909"/>
    </source>
</evidence>
<reference evidence="3 4" key="1">
    <citation type="submission" date="2019-09" db="EMBL/GenBank/DDBJ databases">
        <authorList>
            <person name="Chandra G."/>
            <person name="Truman W A."/>
        </authorList>
    </citation>
    <scope>NUCLEOTIDE SEQUENCE [LARGE SCALE GENOMIC DNA]</scope>
    <source>
        <strain evidence="3">PS691</strain>
    </source>
</reference>
<name>A0A5E7E0E5_PSEFL</name>
<dbReference type="InterPro" id="IPR025110">
    <property type="entry name" value="AMP-bd_C"/>
</dbReference>
<dbReference type="CDD" id="cd12119">
    <property type="entry name" value="ttLC_FACS_AlkK_like"/>
    <property type="match status" value="1"/>
</dbReference>
<gene>
    <name evidence="3" type="ORF">PS691_04069</name>
</gene>
<dbReference type="PANTHER" id="PTHR43767">
    <property type="entry name" value="LONG-CHAIN-FATTY-ACID--COA LIGASE"/>
    <property type="match status" value="1"/>
</dbReference>
<dbReference type="EC" id="6.2.1.3" evidence="3"/>
<dbReference type="OrthoDB" id="9803968at2"/>
<feature type="domain" description="AMP-binding enzyme C-terminal" evidence="2">
    <location>
        <begin position="455"/>
        <end position="535"/>
    </location>
</feature>
<protein>
    <submittedName>
        <fullName evidence="3">Long-chain-fatty-acid--CoA ligase</fullName>
        <ecNumber evidence="3">6.2.1.3</ecNumber>
    </submittedName>
</protein>
<dbReference type="InterPro" id="IPR045851">
    <property type="entry name" value="AMP-bd_C_sf"/>
</dbReference>
<dbReference type="GO" id="GO:0004467">
    <property type="term" value="F:long-chain fatty acid-CoA ligase activity"/>
    <property type="evidence" value="ECO:0007669"/>
    <property type="project" value="UniProtKB-EC"/>
</dbReference>
<dbReference type="Pfam" id="PF00501">
    <property type="entry name" value="AMP-binding"/>
    <property type="match status" value="1"/>
</dbReference>
<dbReference type="InterPro" id="IPR020845">
    <property type="entry name" value="AMP-binding_CS"/>
</dbReference>
<dbReference type="AlphaFoldDB" id="A0A5E7E0E5"/>
<evidence type="ECO:0000259" key="2">
    <source>
        <dbReference type="Pfam" id="PF13193"/>
    </source>
</evidence>
<dbReference type="PROSITE" id="PS00455">
    <property type="entry name" value="AMP_BINDING"/>
    <property type="match status" value="1"/>
</dbReference>
<dbReference type="Pfam" id="PF13193">
    <property type="entry name" value="AMP-binding_C"/>
    <property type="match status" value="1"/>
</dbReference>
<dbReference type="Gene3D" id="3.40.50.12780">
    <property type="entry name" value="N-terminal domain of ligase-like"/>
    <property type="match status" value="1"/>
</dbReference>
<dbReference type="InterPro" id="IPR042099">
    <property type="entry name" value="ANL_N_sf"/>
</dbReference>
<dbReference type="NCBIfam" id="NF004837">
    <property type="entry name" value="PRK06187.1"/>
    <property type="match status" value="1"/>
</dbReference>
<keyword evidence="3" id="KW-0436">Ligase</keyword>
<dbReference type="InterPro" id="IPR000873">
    <property type="entry name" value="AMP-dep_synth/lig_dom"/>
</dbReference>
<proteinExistence type="predicted"/>
<evidence type="ECO:0000313" key="3">
    <source>
        <dbReference type="EMBL" id="VVO19445.1"/>
    </source>
</evidence>
<feature type="domain" description="AMP-dependent synthetase/ligase" evidence="1">
    <location>
        <begin position="30"/>
        <end position="405"/>
    </location>
</feature>
<dbReference type="Gene3D" id="3.30.300.30">
    <property type="match status" value="1"/>
</dbReference>
<dbReference type="PANTHER" id="PTHR43767:SF11">
    <property type="entry name" value="MEDIUM-CHAIN-FATTY-ACID--COA LIGASE"/>
    <property type="match status" value="1"/>
</dbReference>
<organism evidence="3 4">
    <name type="scientific">Pseudomonas fluorescens</name>
    <dbReference type="NCBI Taxonomy" id="294"/>
    <lineage>
        <taxon>Bacteria</taxon>
        <taxon>Pseudomonadati</taxon>
        <taxon>Pseudomonadota</taxon>
        <taxon>Gammaproteobacteria</taxon>
        <taxon>Pseudomonadales</taxon>
        <taxon>Pseudomonadaceae</taxon>
        <taxon>Pseudomonas</taxon>
    </lineage>
</organism>
<accession>A0A5E7E0E5</accession>
<dbReference type="Proteomes" id="UP000337909">
    <property type="component" value="Unassembled WGS sequence"/>
</dbReference>
<dbReference type="SUPFAM" id="SSF56801">
    <property type="entry name" value="Acetyl-CoA synthetase-like"/>
    <property type="match status" value="1"/>
</dbReference>
<dbReference type="InterPro" id="IPR050237">
    <property type="entry name" value="ATP-dep_AMP-bd_enzyme"/>
</dbReference>
<dbReference type="RefSeq" id="WP_150643925.1">
    <property type="nucleotide sequence ID" value="NZ_CABVHQ010000046.1"/>
</dbReference>